<evidence type="ECO:0000313" key="2">
    <source>
        <dbReference type="EMBL" id="KIM42486.1"/>
    </source>
</evidence>
<protein>
    <submittedName>
        <fullName evidence="2">Uncharacterized protein</fullName>
    </submittedName>
</protein>
<proteinExistence type="predicted"/>
<dbReference type="OrthoDB" id="3020879at2759"/>
<dbReference type="HOGENOM" id="CLU_018544_14_1_1"/>
<keyword evidence="1" id="KW-0175">Coiled coil</keyword>
<feature type="coiled-coil region" evidence="1">
    <location>
        <begin position="32"/>
        <end position="59"/>
    </location>
</feature>
<evidence type="ECO:0000313" key="3">
    <source>
        <dbReference type="Proteomes" id="UP000053424"/>
    </source>
</evidence>
<dbReference type="Proteomes" id="UP000053424">
    <property type="component" value="Unassembled WGS sequence"/>
</dbReference>
<dbReference type="EMBL" id="KN831778">
    <property type="protein sequence ID" value="KIM42486.1"/>
    <property type="molecule type" value="Genomic_DNA"/>
</dbReference>
<dbReference type="AlphaFoldDB" id="A0A0C3CFT8"/>
<name>A0A0C3CFT8_HEBCY</name>
<reference evidence="3" key="2">
    <citation type="submission" date="2015-01" db="EMBL/GenBank/DDBJ databases">
        <title>Evolutionary Origins and Diversification of the Mycorrhizal Mutualists.</title>
        <authorList>
            <consortium name="DOE Joint Genome Institute"/>
            <consortium name="Mycorrhizal Genomics Consortium"/>
            <person name="Kohler A."/>
            <person name="Kuo A."/>
            <person name="Nagy L.G."/>
            <person name="Floudas D."/>
            <person name="Copeland A."/>
            <person name="Barry K.W."/>
            <person name="Cichocki N."/>
            <person name="Veneault-Fourrey C."/>
            <person name="LaButti K."/>
            <person name="Lindquist E.A."/>
            <person name="Lipzen A."/>
            <person name="Lundell T."/>
            <person name="Morin E."/>
            <person name="Murat C."/>
            <person name="Riley R."/>
            <person name="Ohm R."/>
            <person name="Sun H."/>
            <person name="Tunlid A."/>
            <person name="Henrissat B."/>
            <person name="Grigoriev I.V."/>
            <person name="Hibbett D.S."/>
            <person name="Martin F."/>
        </authorList>
    </citation>
    <scope>NUCLEOTIDE SEQUENCE [LARGE SCALE GENOMIC DNA]</scope>
    <source>
        <strain evidence="3">h7</strain>
    </source>
</reference>
<dbReference type="InterPro" id="IPR032675">
    <property type="entry name" value="LRR_dom_sf"/>
</dbReference>
<accession>A0A0C3CFT8</accession>
<dbReference type="Gene3D" id="3.80.10.10">
    <property type="entry name" value="Ribonuclease Inhibitor"/>
    <property type="match status" value="1"/>
</dbReference>
<dbReference type="SUPFAM" id="SSF52047">
    <property type="entry name" value="RNI-like"/>
    <property type="match status" value="1"/>
</dbReference>
<keyword evidence="3" id="KW-1185">Reference proteome</keyword>
<reference evidence="2 3" key="1">
    <citation type="submission" date="2014-04" db="EMBL/GenBank/DDBJ databases">
        <authorList>
            <consortium name="DOE Joint Genome Institute"/>
            <person name="Kuo A."/>
            <person name="Gay G."/>
            <person name="Dore J."/>
            <person name="Kohler A."/>
            <person name="Nagy L.G."/>
            <person name="Floudas D."/>
            <person name="Copeland A."/>
            <person name="Barry K.W."/>
            <person name="Cichocki N."/>
            <person name="Veneault-Fourrey C."/>
            <person name="LaButti K."/>
            <person name="Lindquist E.A."/>
            <person name="Lipzen A."/>
            <person name="Lundell T."/>
            <person name="Morin E."/>
            <person name="Murat C."/>
            <person name="Sun H."/>
            <person name="Tunlid A."/>
            <person name="Henrissat B."/>
            <person name="Grigoriev I.V."/>
            <person name="Hibbett D.S."/>
            <person name="Martin F."/>
            <person name="Nordberg H.P."/>
            <person name="Cantor M.N."/>
            <person name="Hua S.X."/>
        </authorList>
    </citation>
    <scope>NUCLEOTIDE SEQUENCE [LARGE SCALE GENOMIC DNA]</scope>
    <source>
        <strain evidence="3">h7</strain>
    </source>
</reference>
<evidence type="ECO:0000256" key="1">
    <source>
        <dbReference type="SAM" id="Coils"/>
    </source>
</evidence>
<gene>
    <name evidence="2" type="ORF">M413DRAFT_135007</name>
</gene>
<sequence>MAVPCRRCSKEVLRPERCVVLDGKPCAACTEDIELENEIKELENMIEKIHMKRRALRTVMNTNHDFVHKFPPEIASQIFFQCAPSSTSLEMMSPLMFGGVCQGWRRLAWATPELWSTLVIGFGSTKSKDYSYLPQLVAEWLERSVSLPLTLTVVAEQPSFPGDDLYHELTTILNKHSARWFDVHFGIPGPHLHRLCGSSQESMVRRLALVPPTRSFQNRTPGVFPAFSMKHKPSPTTLTLATFRLTCIDILWNNLTGVVMRDMGVDECIEVIRRVPLLEHLELLWTKSSSDIFPIPDARLSCSQLRLLGLSDIKRETWIEQFLDSVRFPSLESWVYDECALPLENIMEFIENSTFCLKTFTIIGDVHEHVHAVLRPLSSLEVLDVRFRFPSVRPITNLEGNELLELLCSPDESQSFLPRLHSLIFSSTFPFPWRFLSRIFACRRSLRVKITYNNSRSYHHMTTELADELSELVDEGFDLTVIEDGRVVIPR</sequence>
<organism evidence="2 3">
    <name type="scientific">Hebeloma cylindrosporum</name>
    <dbReference type="NCBI Taxonomy" id="76867"/>
    <lineage>
        <taxon>Eukaryota</taxon>
        <taxon>Fungi</taxon>
        <taxon>Dikarya</taxon>
        <taxon>Basidiomycota</taxon>
        <taxon>Agaricomycotina</taxon>
        <taxon>Agaricomycetes</taxon>
        <taxon>Agaricomycetidae</taxon>
        <taxon>Agaricales</taxon>
        <taxon>Agaricineae</taxon>
        <taxon>Hymenogastraceae</taxon>
        <taxon>Hebeloma</taxon>
    </lineage>
</organism>